<name>A0A3E1Y5Z8_9BACT</name>
<dbReference type="EMBL" id="QPMM01000011">
    <property type="protein sequence ID" value="RFS20132.1"/>
    <property type="molecule type" value="Genomic_DNA"/>
</dbReference>
<accession>A0A3E1Y5Z8</accession>
<keyword evidence="2" id="KW-1185">Reference proteome</keyword>
<reference evidence="1 2" key="1">
    <citation type="submission" date="2018-07" db="EMBL/GenBank/DDBJ databases">
        <title>Chitinophaga K2CV101002-2 sp. nov., isolated from a monsoon evergreen broad-leaved forest soil.</title>
        <authorList>
            <person name="Lv Y."/>
        </authorList>
    </citation>
    <scope>NUCLEOTIDE SEQUENCE [LARGE SCALE GENOMIC DNA]</scope>
    <source>
        <strain evidence="1 2">GDMCC 1.1288</strain>
    </source>
</reference>
<evidence type="ECO:0000313" key="1">
    <source>
        <dbReference type="EMBL" id="RFS20132.1"/>
    </source>
</evidence>
<protein>
    <submittedName>
        <fullName evidence="1">Uncharacterized protein</fullName>
    </submittedName>
</protein>
<sequence length="66" mass="7813">MLFVNMRAKVLIFEYFRLFQSKPDPQYGTKKSDAQMQQLPSMKKLDLPIIVKPSWMQHSLKRNLGD</sequence>
<dbReference type="AlphaFoldDB" id="A0A3E1Y5Z8"/>
<dbReference type="Proteomes" id="UP000260644">
    <property type="component" value="Unassembled WGS sequence"/>
</dbReference>
<proteinExistence type="predicted"/>
<comment type="caution">
    <text evidence="1">The sequence shown here is derived from an EMBL/GenBank/DDBJ whole genome shotgun (WGS) entry which is preliminary data.</text>
</comment>
<organism evidence="1 2">
    <name type="scientific">Chitinophaga silvatica</name>
    <dbReference type="NCBI Taxonomy" id="2282649"/>
    <lineage>
        <taxon>Bacteria</taxon>
        <taxon>Pseudomonadati</taxon>
        <taxon>Bacteroidota</taxon>
        <taxon>Chitinophagia</taxon>
        <taxon>Chitinophagales</taxon>
        <taxon>Chitinophagaceae</taxon>
        <taxon>Chitinophaga</taxon>
    </lineage>
</organism>
<gene>
    <name evidence="1" type="ORF">DVR12_20670</name>
</gene>
<evidence type="ECO:0000313" key="2">
    <source>
        <dbReference type="Proteomes" id="UP000260644"/>
    </source>
</evidence>